<sequence length="914" mass="104787">MNVEVLARIRPPKRGEHYSLNLSGTRVQASDGTGHIFGSVYKSESLTFDIFKDSFSPLIELFIAGYNVCVLVFGETGSGKSVSLAGEKNSKAGLIPLIINSVFTRIKGERAARREQRVQRNDPNDGVVFVQFYEVFNEKLRDLLLLPHEDSYVDVMEDGRNGVHVQNASYKRVVDAAECTNMFRQAWSNRTMGQRDFETRTTVFFSLDMSMVPKDGQDPFNSRFLVVKLPGAEKLAEDPTQLRMREGPTLNRSLLAFENLVAQLAAAPKSTRIIDYGESKVTLLLKDALGGNCKTKALVTLHPSDSSSLSAVLKTAGQLAQVQNYPVINDFMAKELLCQYRTLIIKLQDDIQMSGGGRSLGTGETQGRAQELRDQMAQLTQENFKLQEKNEQLYTRLEEIQTRYSELMNSKTHLSSKLISSEEEKLQISKTLVDIQLENNRIQEDTEAITFDLNNKVLALENNVMELQMFLDKAQADLTAAKEDLAVMETEHKELANEYIALKTSHVQLTADYQREVAKNEELGLELVTLLNTKEKLQSDKEAVELETMKEYYDQLRRLASKFSRSSLREKDDLSKSLLSLQSEKLELEKQLFQNNQQREGRVEVLRTQHQRELVKLEDRISKLAQELKDSKESFRVIQRKLALQSSELISANGERHRLQEENNNLDLRLKELSAEYTNRLQQYIHDIAEFCGKVNEKQISVESFQGYIDMMVRQIRDSHEKKEEVLESRLRELKATIRDLVQKHENLSSAYRMLRYDIDRKEARSVPQTNQASLYLPSETELQTAQSREIAKLTADLKELKRSNDDLRQKLASNTWRSTTDDEQPDQLLLPAGQATVEMGWGYLRKQLREFTLNTQQDLESERASLMTRCIMAEEQLARLQHYIDTNLKRYQEEIVRLRTLLGNTSPAIHSRR</sequence>
<dbReference type="AlphaFoldDB" id="A0A2B4S7H6"/>
<evidence type="ECO:0000259" key="5">
    <source>
        <dbReference type="PROSITE" id="PS50067"/>
    </source>
</evidence>
<evidence type="ECO:0000256" key="3">
    <source>
        <dbReference type="PROSITE-ProRule" id="PRU00283"/>
    </source>
</evidence>
<evidence type="ECO:0000313" key="6">
    <source>
        <dbReference type="EMBL" id="PFX24518.1"/>
    </source>
</evidence>
<protein>
    <submittedName>
        <fullName evidence="6">Coiled-coil domain-containing protein 78</fullName>
    </submittedName>
</protein>
<dbReference type="InterPro" id="IPR036961">
    <property type="entry name" value="Kinesin_motor_dom_sf"/>
</dbReference>
<dbReference type="GO" id="GO:0003777">
    <property type="term" value="F:microtubule motor activity"/>
    <property type="evidence" value="ECO:0007669"/>
    <property type="project" value="InterPro"/>
</dbReference>
<keyword evidence="2 3" id="KW-0067">ATP-binding</keyword>
<keyword evidence="4" id="KW-0175">Coiled coil</keyword>
<comment type="similarity">
    <text evidence="3">Belongs to the TRAFAC class myosin-kinesin ATPase superfamily. Kinesin family.</text>
</comment>
<evidence type="ECO:0000256" key="1">
    <source>
        <dbReference type="ARBA" id="ARBA00022741"/>
    </source>
</evidence>
<dbReference type="STRING" id="50429.A0A2B4S7H6"/>
<dbReference type="InterPro" id="IPR029329">
    <property type="entry name" value="DUF4472"/>
</dbReference>
<comment type="caution">
    <text evidence="6">The sequence shown here is derived from an EMBL/GenBank/DDBJ whole genome shotgun (WGS) entry which is preliminary data.</text>
</comment>
<evidence type="ECO:0000313" key="7">
    <source>
        <dbReference type="Proteomes" id="UP000225706"/>
    </source>
</evidence>
<organism evidence="6 7">
    <name type="scientific">Stylophora pistillata</name>
    <name type="common">Smooth cauliflower coral</name>
    <dbReference type="NCBI Taxonomy" id="50429"/>
    <lineage>
        <taxon>Eukaryota</taxon>
        <taxon>Metazoa</taxon>
        <taxon>Cnidaria</taxon>
        <taxon>Anthozoa</taxon>
        <taxon>Hexacorallia</taxon>
        <taxon>Scleractinia</taxon>
        <taxon>Astrocoeniina</taxon>
        <taxon>Pocilloporidae</taxon>
        <taxon>Stylophora</taxon>
    </lineage>
</organism>
<dbReference type="InterPro" id="IPR001752">
    <property type="entry name" value="Kinesin_motor_dom"/>
</dbReference>
<dbReference type="Pfam" id="PF00225">
    <property type="entry name" value="Kinesin"/>
    <property type="match status" value="1"/>
</dbReference>
<dbReference type="GO" id="GO:0005737">
    <property type="term" value="C:cytoplasm"/>
    <property type="evidence" value="ECO:0007669"/>
    <property type="project" value="TreeGrafter"/>
</dbReference>
<reference evidence="7" key="1">
    <citation type="journal article" date="2017" name="bioRxiv">
        <title>Comparative analysis of the genomes of Stylophora pistillata and Acropora digitifera provides evidence for extensive differences between species of corals.</title>
        <authorList>
            <person name="Voolstra C.R."/>
            <person name="Li Y."/>
            <person name="Liew Y.J."/>
            <person name="Baumgarten S."/>
            <person name="Zoccola D."/>
            <person name="Flot J.-F."/>
            <person name="Tambutte S."/>
            <person name="Allemand D."/>
            <person name="Aranda M."/>
        </authorList>
    </citation>
    <scope>NUCLEOTIDE SEQUENCE [LARGE SCALE GENOMIC DNA]</scope>
</reference>
<dbReference type="PRINTS" id="PR00380">
    <property type="entry name" value="KINESINHEAVY"/>
</dbReference>
<evidence type="ECO:0000256" key="4">
    <source>
        <dbReference type="SAM" id="Coils"/>
    </source>
</evidence>
<keyword evidence="1 3" id="KW-0547">Nucleotide-binding</keyword>
<dbReference type="SMART" id="SM00129">
    <property type="entry name" value="KISc"/>
    <property type="match status" value="1"/>
</dbReference>
<dbReference type="SUPFAM" id="SSF52540">
    <property type="entry name" value="P-loop containing nucleoside triphosphate hydrolases"/>
    <property type="match status" value="1"/>
</dbReference>
<feature type="coiled-coil region" evidence="4">
    <location>
        <begin position="717"/>
        <end position="751"/>
    </location>
</feature>
<name>A0A2B4S7H6_STYPI</name>
<feature type="coiled-coil region" evidence="4">
    <location>
        <begin position="571"/>
        <end position="676"/>
    </location>
</feature>
<feature type="coiled-coil region" evidence="4">
    <location>
        <begin position="471"/>
        <end position="547"/>
    </location>
</feature>
<dbReference type="GO" id="GO:0008017">
    <property type="term" value="F:microtubule binding"/>
    <property type="evidence" value="ECO:0007669"/>
    <property type="project" value="InterPro"/>
</dbReference>
<proteinExistence type="inferred from homology"/>
<feature type="coiled-coil region" evidence="4">
    <location>
        <begin position="784"/>
        <end position="818"/>
    </location>
</feature>
<dbReference type="PROSITE" id="PS50067">
    <property type="entry name" value="KINESIN_MOTOR_2"/>
    <property type="match status" value="1"/>
</dbReference>
<dbReference type="InterPro" id="IPR027417">
    <property type="entry name" value="P-loop_NTPase"/>
</dbReference>
<feature type="binding site" evidence="3">
    <location>
        <begin position="74"/>
        <end position="81"/>
    </location>
    <ligand>
        <name>ATP</name>
        <dbReference type="ChEBI" id="CHEBI:30616"/>
    </ligand>
</feature>
<accession>A0A2B4S7H6</accession>
<dbReference type="GO" id="GO:0005524">
    <property type="term" value="F:ATP binding"/>
    <property type="evidence" value="ECO:0007669"/>
    <property type="project" value="UniProtKB-UniRule"/>
</dbReference>
<evidence type="ECO:0000256" key="2">
    <source>
        <dbReference type="ARBA" id="ARBA00022840"/>
    </source>
</evidence>
<feature type="domain" description="Kinesin motor" evidence="5">
    <location>
        <begin position="2"/>
        <end position="325"/>
    </location>
</feature>
<keyword evidence="7" id="KW-1185">Reference proteome</keyword>
<dbReference type="Gene3D" id="3.40.850.10">
    <property type="entry name" value="Kinesin motor domain"/>
    <property type="match status" value="1"/>
</dbReference>
<dbReference type="GO" id="GO:0007018">
    <property type="term" value="P:microtubule-based movement"/>
    <property type="evidence" value="ECO:0007669"/>
    <property type="project" value="InterPro"/>
</dbReference>
<dbReference type="InterPro" id="IPR039873">
    <property type="entry name" value="CCDC78"/>
</dbReference>
<gene>
    <name evidence="6" type="primary">ccdc78</name>
    <name evidence="6" type="ORF">AWC38_SpisGene10877</name>
</gene>
<dbReference type="Proteomes" id="UP000225706">
    <property type="component" value="Unassembled WGS sequence"/>
</dbReference>
<dbReference type="PANTHER" id="PTHR22106">
    <property type="entry name" value="COILED-COIL DOMAIN-CONTAINING PROTEIN 78"/>
    <property type="match status" value="1"/>
</dbReference>
<dbReference type="EMBL" id="LSMT01000174">
    <property type="protein sequence ID" value="PFX24518.1"/>
    <property type="molecule type" value="Genomic_DNA"/>
</dbReference>
<dbReference type="OrthoDB" id="2113965at2759"/>
<keyword evidence="3" id="KW-0505">Motor protein</keyword>
<dbReference type="Pfam" id="PF14739">
    <property type="entry name" value="DUF4472"/>
    <property type="match status" value="1"/>
</dbReference>
<feature type="coiled-coil region" evidence="4">
    <location>
        <begin position="362"/>
        <end position="410"/>
    </location>
</feature>
<dbReference type="PANTHER" id="PTHR22106:SF5">
    <property type="entry name" value="COILED-COIL DOMAIN-CONTAINING PROTEIN 78"/>
    <property type="match status" value="1"/>
</dbReference>